<dbReference type="InParanoid" id="C3ZM36"/>
<feature type="compositionally biased region" description="Polar residues" evidence="4">
    <location>
        <begin position="22"/>
        <end position="36"/>
    </location>
</feature>
<evidence type="ECO:0000259" key="6">
    <source>
        <dbReference type="Pfam" id="PF25561"/>
    </source>
</evidence>
<dbReference type="PANTHER" id="PTHR45736:SF1">
    <property type="entry name" value="WITHOUT CHILDREN, ISOFORM B"/>
    <property type="match status" value="1"/>
</dbReference>
<feature type="region of interest" description="Disordered" evidence="4">
    <location>
        <begin position="180"/>
        <end position="221"/>
    </location>
</feature>
<dbReference type="STRING" id="7739.C3ZM36"/>
<dbReference type="InterPro" id="IPR021893">
    <property type="entry name" value="ZMYM2-like_C"/>
</dbReference>
<feature type="region of interest" description="Disordered" evidence="4">
    <location>
        <begin position="1"/>
        <end position="41"/>
    </location>
</feature>
<feature type="domain" description="ZMYM2-like/QRICH1 C-terminal" evidence="5">
    <location>
        <begin position="362"/>
        <end position="519"/>
    </location>
</feature>
<accession>C3ZM36</accession>
<proteinExistence type="predicted"/>
<dbReference type="InterPro" id="IPR051284">
    <property type="entry name" value="ZnF_MYMT-QRICH1"/>
</dbReference>
<sequence length="537" mass="61263">APAPPPKQLRNKSLQCRPFMQTKATSCRPHTTSKGTSTDDDWKPKLVVVPIPVPIFVPVPMMMYNNPVPHPVPMPLPVPVPMWIPTLAHNTDQILKTMEDIKEKIPSNPFEADILLMAEMVAGEDEQAKKEEKEAEDAASVIPSNLLGHDVLAMAEKMSGIFDEPLLDLENDLALEQSSDSLSTIDDSSIATPRRGKQRSKGARSRRGRPRKRQAVEARAASPAPLGVADGMHLKHTYGVNAFRHWAIQRNTAQADMKKLNKFCLSPQGGGRMKEDILQMNAYEMNFALSQFVQEVRKPNGEEYAADSVLYLCLGLQQYLYENGRIDNIFTDVYYMQFVDSLHGLLQQYLTRVSLEGIIPWRIEEEILWECKQLGAHSPFVLLNTLLYFNTKHFLLRTPEEHMKLSFSHIMKHWKKHPSGKPNQRSVYLRFYQPPNQKEVSGKRKRDDSPVLEIPENTEIPLRCPVKLYEFYLSKCPESARNRNDLFYLLPERSCVPDSPLWYSTMPADNSLMEKMLTRNLLVKEVCEIHEEAGVQT</sequence>
<feature type="domain" description="QRICH1-like" evidence="6">
    <location>
        <begin position="233"/>
        <end position="349"/>
    </location>
</feature>
<dbReference type="InterPro" id="IPR057926">
    <property type="entry name" value="QRICH1_dom"/>
</dbReference>
<dbReference type="Pfam" id="PF25561">
    <property type="entry name" value="QRICH1"/>
    <property type="match status" value="1"/>
</dbReference>
<evidence type="ECO:0000313" key="7">
    <source>
        <dbReference type="EMBL" id="EEN46292.1"/>
    </source>
</evidence>
<feature type="compositionally biased region" description="Low complexity" evidence="4">
    <location>
        <begin position="180"/>
        <end position="190"/>
    </location>
</feature>
<evidence type="ECO:0000256" key="2">
    <source>
        <dbReference type="ARBA" id="ARBA00022553"/>
    </source>
</evidence>
<protein>
    <submittedName>
        <fullName evidence="7">Uncharacterized protein</fullName>
    </submittedName>
</protein>
<name>C3ZM36_BRAFL</name>
<evidence type="ECO:0000256" key="4">
    <source>
        <dbReference type="SAM" id="MobiDB-lite"/>
    </source>
</evidence>
<evidence type="ECO:0000256" key="1">
    <source>
        <dbReference type="ARBA" id="ARBA00022499"/>
    </source>
</evidence>
<keyword evidence="3" id="KW-0832">Ubl conjugation</keyword>
<keyword evidence="1" id="KW-1017">Isopeptide bond</keyword>
<dbReference type="AlphaFoldDB" id="C3ZM36"/>
<gene>
    <name evidence="7" type="ORF">BRAFLDRAFT_216165</name>
</gene>
<feature type="compositionally biased region" description="Basic residues" evidence="4">
    <location>
        <begin position="194"/>
        <end position="213"/>
    </location>
</feature>
<evidence type="ECO:0000256" key="3">
    <source>
        <dbReference type="ARBA" id="ARBA00022843"/>
    </source>
</evidence>
<evidence type="ECO:0000259" key="5">
    <source>
        <dbReference type="Pfam" id="PF12012"/>
    </source>
</evidence>
<feature type="non-terminal residue" evidence="7">
    <location>
        <position position="1"/>
    </location>
</feature>
<organism>
    <name type="scientific">Branchiostoma floridae</name>
    <name type="common">Florida lancelet</name>
    <name type="synonym">Amphioxus</name>
    <dbReference type="NCBI Taxonomy" id="7739"/>
    <lineage>
        <taxon>Eukaryota</taxon>
        <taxon>Metazoa</taxon>
        <taxon>Chordata</taxon>
        <taxon>Cephalochordata</taxon>
        <taxon>Leptocardii</taxon>
        <taxon>Amphioxiformes</taxon>
        <taxon>Branchiostomatidae</taxon>
        <taxon>Branchiostoma</taxon>
    </lineage>
</organism>
<reference evidence="7" key="1">
    <citation type="journal article" date="2008" name="Nature">
        <title>The amphioxus genome and the evolution of the chordate karyotype.</title>
        <authorList>
            <consortium name="US DOE Joint Genome Institute (JGI-PGF)"/>
            <person name="Putnam N.H."/>
            <person name="Butts T."/>
            <person name="Ferrier D.E.K."/>
            <person name="Furlong R.F."/>
            <person name="Hellsten U."/>
            <person name="Kawashima T."/>
            <person name="Robinson-Rechavi M."/>
            <person name="Shoguchi E."/>
            <person name="Terry A."/>
            <person name="Yu J.-K."/>
            <person name="Benito-Gutierrez E.L."/>
            <person name="Dubchak I."/>
            <person name="Garcia-Fernandez J."/>
            <person name="Gibson-Brown J.J."/>
            <person name="Grigoriev I.V."/>
            <person name="Horton A.C."/>
            <person name="de Jong P.J."/>
            <person name="Jurka J."/>
            <person name="Kapitonov V.V."/>
            <person name="Kohara Y."/>
            <person name="Kuroki Y."/>
            <person name="Lindquist E."/>
            <person name="Lucas S."/>
            <person name="Osoegawa K."/>
            <person name="Pennacchio L.A."/>
            <person name="Salamov A.A."/>
            <person name="Satou Y."/>
            <person name="Sauka-Spengler T."/>
            <person name="Schmutz J."/>
            <person name="Shin-I T."/>
            <person name="Toyoda A."/>
            <person name="Bronner-Fraser M."/>
            <person name="Fujiyama A."/>
            <person name="Holland L.Z."/>
            <person name="Holland P.W.H."/>
            <person name="Satoh N."/>
            <person name="Rokhsar D.S."/>
        </authorList>
    </citation>
    <scope>NUCLEOTIDE SEQUENCE [LARGE SCALE GENOMIC DNA]</scope>
    <source>
        <strain evidence="7">S238N-H82</strain>
        <tissue evidence="7">Testes</tissue>
    </source>
</reference>
<keyword evidence="2" id="KW-0597">Phosphoprotein</keyword>
<dbReference type="EMBL" id="GG666644">
    <property type="protein sequence ID" value="EEN46292.1"/>
    <property type="molecule type" value="Genomic_DNA"/>
</dbReference>
<dbReference type="Pfam" id="PF12012">
    <property type="entry name" value="DUF3504"/>
    <property type="match status" value="1"/>
</dbReference>
<dbReference type="PANTHER" id="PTHR45736">
    <property type="entry name" value="ZINC FINGER MYM-TYPE PROTEIN"/>
    <property type="match status" value="1"/>
</dbReference>
<dbReference type="eggNOG" id="ENOG502QQQ9">
    <property type="taxonomic scope" value="Eukaryota"/>
</dbReference>